<reference evidence="1 2" key="1">
    <citation type="journal article" date="2011" name="Front. Microbiol.">
        <title>Genomic signatures of strain selection and enhancement in Bacillus atrophaeus var. globigii, a historical biowarfare simulant.</title>
        <authorList>
            <person name="Gibbons H.S."/>
            <person name="Broomall S.M."/>
            <person name="McNew L.A."/>
            <person name="Daligault H."/>
            <person name="Chapman C."/>
            <person name="Bruce D."/>
            <person name="Karavis M."/>
            <person name="Krepps M."/>
            <person name="McGregor P.A."/>
            <person name="Hong C."/>
            <person name="Park K.H."/>
            <person name="Akmal A."/>
            <person name="Feldman A."/>
            <person name="Lin J.S."/>
            <person name="Chang W.E."/>
            <person name="Higgs B.W."/>
            <person name="Demirev P."/>
            <person name="Lindquist J."/>
            <person name="Liem A."/>
            <person name="Fochler E."/>
            <person name="Read T.D."/>
            <person name="Tapia R."/>
            <person name="Johnson S."/>
            <person name="Bishop-Lilly K.A."/>
            <person name="Detter C."/>
            <person name="Han C."/>
            <person name="Sozhamannan S."/>
            <person name="Rosenzweig C.N."/>
            <person name="Skowronski E.W."/>
        </authorList>
    </citation>
    <scope>NUCLEOTIDE SEQUENCE [LARGE SCALE GENOMIC DNA]</scope>
    <source>
        <strain evidence="1 2">CL-SP19</strain>
    </source>
</reference>
<sequence>MEQTAANEVSLKACTASRLRYDGDNLIVYANSVKRLIVLLLISTFFFANTASARKSVYVAAYDFPPFFSDRLETDVTRELIKLLNNYQTTYEFILQAIPPNGRYEALSESGCCDVMFFESTFWGWQNRDVKVSSTVPLLQGRERLVALQDGKKDQGYFDNLEGKVLGGVKGYHYLMAGEQMNSAEVAERYRVYLSDSRITNLRMLVGGRIDAAVVNDELLAALKNSSVDYLDKLLISDRIEQQYKVAIVVGENEKISVETMQQLMREVARQGLLDRLFARFNLQRFQLYRR</sequence>
<dbReference type="EMBL" id="PIQF01000002">
    <property type="protein sequence ID" value="RUO75963.1"/>
    <property type="molecule type" value="Genomic_DNA"/>
</dbReference>
<protein>
    <submittedName>
        <fullName evidence="1">Amino acid ABC transporter substrate-binding protein</fullName>
    </submittedName>
</protein>
<keyword evidence="2" id="KW-1185">Reference proteome</keyword>
<dbReference type="SUPFAM" id="SSF53850">
    <property type="entry name" value="Periplasmic binding protein-like II"/>
    <property type="match status" value="1"/>
</dbReference>
<comment type="caution">
    <text evidence="1">The sequence shown here is derived from an EMBL/GenBank/DDBJ whole genome shotgun (WGS) entry which is preliminary data.</text>
</comment>
<dbReference type="Proteomes" id="UP000287908">
    <property type="component" value="Unassembled WGS sequence"/>
</dbReference>
<name>A0A432ZDC1_9GAMM</name>
<dbReference type="OrthoDB" id="8747607at2"/>
<organism evidence="1 2">
    <name type="scientific">Idiomarina seosinensis</name>
    <dbReference type="NCBI Taxonomy" id="281739"/>
    <lineage>
        <taxon>Bacteria</taxon>
        <taxon>Pseudomonadati</taxon>
        <taxon>Pseudomonadota</taxon>
        <taxon>Gammaproteobacteria</taxon>
        <taxon>Alteromonadales</taxon>
        <taxon>Idiomarinaceae</taxon>
        <taxon>Idiomarina</taxon>
    </lineage>
</organism>
<evidence type="ECO:0000313" key="1">
    <source>
        <dbReference type="EMBL" id="RUO75963.1"/>
    </source>
</evidence>
<evidence type="ECO:0000313" key="2">
    <source>
        <dbReference type="Proteomes" id="UP000287908"/>
    </source>
</evidence>
<proteinExistence type="predicted"/>
<gene>
    <name evidence="1" type="ORF">CWI81_07505</name>
</gene>
<accession>A0A432ZDC1</accession>
<dbReference type="AlphaFoldDB" id="A0A432ZDC1"/>
<dbReference type="Gene3D" id="3.40.190.10">
    <property type="entry name" value="Periplasmic binding protein-like II"/>
    <property type="match status" value="2"/>
</dbReference>